<dbReference type="EMBL" id="CP139779">
    <property type="protein sequence ID" value="WQB70065.1"/>
    <property type="molecule type" value="Genomic_DNA"/>
</dbReference>
<feature type="transmembrane region" description="Helical" evidence="1">
    <location>
        <begin position="381"/>
        <end position="409"/>
    </location>
</feature>
<feature type="transmembrane region" description="Helical" evidence="1">
    <location>
        <begin position="540"/>
        <end position="563"/>
    </location>
</feature>
<evidence type="ECO:0000256" key="1">
    <source>
        <dbReference type="SAM" id="Phobius"/>
    </source>
</evidence>
<dbReference type="PANTHER" id="PTHR30572:SF4">
    <property type="entry name" value="ABC TRANSPORTER PERMEASE YTRF"/>
    <property type="match status" value="1"/>
</dbReference>
<name>A0ABZ0VD64_9MICO</name>
<protein>
    <submittedName>
        <fullName evidence="2">ABC transporter permease</fullName>
    </submittedName>
</protein>
<sequence>MTGRVTRAALLRHHLGFASGGGLVVAALVVVLTVLATAAPVALARLGDATVQYRLAGLSAVERDVVADENGIPQVAPEVLFSNPTVVDDVWADFTAEVESIRAEAAPPLPDILQPARTVAVGSASALADEPGTAEIAIAVDPRYADQIEIVEGRLPDPAVFVPPGTEVPEGQAFGRIEIVLSTDTADELGWDVGVTRQITGFAGVVDVVLVGVFGPADAGSPYWQHVPSVLEPNIFDDGNLPRVVTGTGFAHPASLRATSPQGASVTTTVWYPFDATAVDARDAEAVAAGLRLLTAVGHTVAETSAGTGGILSLRFTADVIGAIDAALAQERATAGVVAMIASGPIGVAAAVLILGCRLVLERRRPALRLLSARGADHGQLRALLALDGVACGILPALLGVGIGVALAWGTLGGVPEATGVGVALAVGLVPAAVLAALAPSAAERRPRADLGGRSSRLRIVLEGAVLVLAALALTLLLVRGAGDGADLLTAATPLLLALVACVVTLRLYPLPLAAILRRSRAARDVGGYLGAVRALREPAIGLTPVLALVVGVSVAVSSGILLSTVQAGIDRSAGAQIGADIRVAGGIITRDQLAQLSALDGVAGATGISGADPVTLDIDGERVGTSAFVVDAQDLRAVQGEGPGMLPPGVSLTPTEGSLPIVVSAALADEIDGRGGLRVGSTPAEVVGVLDGPAPIGARAAWLAFDASAAEEVLGRDPSDRTALLRLAPDADPAAVVDEVRTVVSPALRIDTAREITDDIQASPAVGGLRAALLAATALAALLGAVAVVMTLTLAAAPRTRLLALLRTLGAPAGIGRALAAWEVAPAGLAALVAGTLFGALVPLVVLAGVDLRSFTGSTAPPGYAVDPLILGLTLGAFAALVLFATVVALAVSRRARASRLLRTVEEG</sequence>
<evidence type="ECO:0000313" key="2">
    <source>
        <dbReference type="EMBL" id="WQB70065.1"/>
    </source>
</evidence>
<organism evidence="2 3">
    <name type="scientific">Microbacterium invictum</name>
    <dbReference type="NCBI Taxonomy" id="515415"/>
    <lineage>
        <taxon>Bacteria</taxon>
        <taxon>Bacillati</taxon>
        <taxon>Actinomycetota</taxon>
        <taxon>Actinomycetes</taxon>
        <taxon>Micrococcales</taxon>
        <taxon>Microbacteriaceae</taxon>
        <taxon>Microbacterium</taxon>
    </lineage>
</organism>
<dbReference type="InterPro" id="IPR050250">
    <property type="entry name" value="Macrolide_Exporter_MacB"/>
</dbReference>
<reference evidence="2 3" key="1">
    <citation type="submission" date="2023-06" db="EMBL/GenBank/DDBJ databases">
        <title>Rock-solubilizing bacteria, Microbacterium invictum, promotes re-establishment of vegetation in rocky wasteland by accelerating rock bio-weathering and reshaping soil bacterial community.</title>
        <authorList>
            <person name="Liu C."/>
        </authorList>
    </citation>
    <scope>NUCLEOTIDE SEQUENCE [LARGE SCALE GENOMIC DNA]</scope>
    <source>
        <strain evidence="2 3">X-18</strain>
    </source>
</reference>
<keyword evidence="1" id="KW-0812">Transmembrane</keyword>
<dbReference type="RefSeq" id="WP_322410212.1">
    <property type="nucleotide sequence ID" value="NZ_CP139779.1"/>
</dbReference>
<proteinExistence type="predicted"/>
<feature type="transmembrane region" description="Helical" evidence="1">
    <location>
        <begin position="21"/>
        <end position="43"/>
    </location>
</feature>
<feature type="transmembrane region" description="Helical" evidence="1">
    <location>
        <begin position="337"/>
        <end position="361"/>
    </location>
</feature>
<keyword evidence="1" id="KW-0472">Membrane</keyword>
<dbReference type="Proteomes" id="UP001324533">
    <property type="component" value="Chromosome"/>
</dbReference>
<dbReference type="PANTHER" id="PTHR30572">
    <property type="entry name" value="MEMBRANE COMPONENT OF TRANSPORTER-RELATED"/>
    <property type="match status" value="1"/>
</dbReference>
<accession>A0ABZ0VD64</accession>
<feature type="transmembrane region" description="Helical" evidence="1">
    <location>
        <begin position="421"/>
        <end position="439"/>
    </location>
</feature>
<keyword evidence="1" id="KW-1133">Transmembrane helix</keyword>
<evidence type="ECO:0000313" key="3">
    <source>
        <dbReference type="Proteomes" id="UP001324533"/>
    </source>
</evidence>
<feature type="transmembrane region" description="Helical" evidence="1">
    <location>
        <begin position="488"/>
        <end position="509"/>
    </location>
</feature>
<feature type="transmembrane region" description="Helical" evidence="1">
    <location>
        <begin position="828"/>
        <end position="851"/>
    </location>
</feature>
<gene>
    <name evidence="2" type="ORF">T9R20_15410</name>
</gene>
<feature type="transmembrane region" description="Helical" evidence="1">
    <location>
        <begin position="460"/>
        <end position="482"/>
    </location>
</feature>
<keyword evidence="3" id="KW-1185">Reference proteome</keyword>
<feature type="transmembrane region" description="Helical" evidence="1">
    <location>
        <begin position="871"/>
        <end position="894"/>
    </location>
</feature>
<feature type="transmembrane region" description="Helical" evidence="1">
    <location>
        <begin position="772"/>
        <end position="798"/>
    </location>
</feature>